<reference evidence="1 2" key="1">
    <citation type="submission" date="2019-05" db="EMBL/GenBank/DDBJ databases">
        <title>Another draft genome of Portunus trituberculatus and its Hox gene families provides insights of decapod evolution.</title>
        <authorList>
            <person name="Jeong J.-H."/>
            <person name="Song I."/>
            <person name="Kim S."/>
            <person name="Choi T."/>
            <person name="Kim D."/>
            <person name="Ryu S."/>
            <person name="Kim W."/>
        </authorList>
    </citation>
    <scope>NUCLEOTIDE SEQUENCE [LARGE SCALE GENOMIC DNA]</scope>
    <source>
        <tissue evidence="1">Muscle</tissue>
    </source>
</reference>
<keyword evidence="2" id="KW-1185">Reference proteome</keyword>
<proteinExistence type="predicted"/>
<sequence length="16" mass="1769">MRNEYCRPSPSPSSSA</sequence>
<dbReference type="EMBL" id="VSRR010035010">
    <property type="protein sequence ID" value="MPC72588.1"/>
    <property type="molecule type" value="Genomic_DNA"/>
</dbReference>
<name>A0A5B7HV46_PORTR</name>
<accession>A0A5B7HV46</accession>
<dbReference type="Proteomes" id="UP000324222">
    <property type="component" value="Unassembled WGS sequence"/>
</dbReference>
<protein>
    <submittedName>
        <fullName evidence="1">Uncharacterized protein</fullName>
    </submittedName>
</protein>
<evidence type="ECO:0000313" key="2">
    <source>
        <dbReference type="Proteomes" id="UP000324222"/>
    </source>
</evidence>
<comment type="caution">
    <text evidence="1">The sequence shown here is derived from an EMBL/GenBank/DDBJ whole genome shotgun (WGS) entry which is preliminary data.</text>
</comment>
<evidence type="ECO:0000313" key="1">
    <source>
        <dbReference type="EMBL" id="MPC72588.1"/>
    </source>
</evidence>
<dbReference type="AlphaFoldDB" id="A0A5B7HV46"/>
<gene>
    <name evidence="1" type="ORF">E2C01_066900</name>
</gene>
<organism evidence="1 2">
    <name type="scientific">Portunus trituberculatus</name>
    <name type="common">Swimming crab</name>
    <name type="synonym">Neptunus trituberculatus</name>
    <dbReference type="NCBI Taxonomy" id="210409"/>
    <lineage>
        <taxon>Eukaryota</taxon>
        <taxon>Metazoa</taxon>
        <taxon>Ecdysozoa</taxon>
        <taxon>Arthropoda</taxon>
        <taxon>Crustacea</taxon>
        <taxon>Multicrustacea</taxon>
        <taxon>Malacostraca</taxon>
        <taxon>Eumalacostraca</taxon>
        <taxon>Eucarida</taxon>
        <taxon>Decapoda</taxon>
        <taxon>Pleocyemata</taxon>
        <taxon>Brachyura</taxon>
        <taxon>Eubrachyura</taxon>
        <taxon>Portunoidea</taxon>
        <taxon>Portunidae</taxon>
        <taxon>Portuninae</taxon>
        <taxon>Portunus</taxon>
    </lineage>
</organism>